<dbReference type="AlphaFoldDB" id="F4QNI2"/>
<sequence length="91" mass="10323">MELTADYRQRAGSPVALKFVGQLGDAVNFIAKRPTACPVYIWLEGKEFRKWVLKDFPVSVFFRLADDAAITLEAMYAQRMNIAGRLPKTIE</sequence>
<dbReference type="STRING" id="715226.ABI_23020"/>
<dbReference type="Proteomes" id="UP000006512">
    <property type="component" value="Unassembled WGS sequence"/>
</dbReference>
<evidence type="ECO:0000313" key="2">
    <source>
        <dbReference type="Proteomes" id="UP000006512"/>
    </source>
</evidence>
<gene>
    <name evidence="1" type="ORF">ABI_23020</name>
</gene>
<evidence type="ECO:0000313" key="1">
    <source>
        <dbReference type="EMBL" id="EGF90890.1"/>
    </source>
</evidence>
<protein>
    <submittedName>
        <fullName evidence="1">Uncharacterized protein</fullName>
    </submittedName>
</protein>
<dbReference type="RefSeq" id="WP_006273072.1">
    <property type="nucleotide sequence ID" value="NZ_GL883078.1"/>
</dbReference>
<name>F4QNI2_9CAUL</name>
<dbReference type="HOGENOM" id="CLU_2420650_0_0_5"/>
<organism evidence="1 2">
    <name type="scientific">Asticcacaulis biprosthecium C19</name>
    <dbReference type="NCBI Taxonomy" id="715226"/>
    <lineage>
        <taxon>Bacteria</taxon>
        <taxon>Pseudomonadati</taxon>
        <taxon>Pseudomonadota</taxon>
        <taxon>Alphaproteobacteria</taxon>
        <taxon>Caulobacterales</taxon>
        <taxon>Caulobacteraceae</taxon>
        <taxon>Asticcacaulis</taxon>
    </lineage>
</organism>
<keyword evidence="2" id="KW-1185">Reference proteome</keyword>
<proteinExistence type="predicted"/>
<accession>F4QNI2</accession>
<reference evidence="2" key="1">
    <citation type="submission" date="2011-03" db="EMBL/GenBank/DDBJ databases">
        <title>Draft genome sequence of Brevundimonas diminuta.</title>
        <authorList>
            <person name="Brown P.J.B."/>
            <person name="Buechlein A."/>
            <person name="Hemmerich C."/>
            <person name="Brun Y.V."/>
        </authorList>
    </citation>
    <scope>NUCLEOTIDE SEQUENCE [LARGE SCALE GENOMIC DNA]</scope>
    <source>
        <strain evidence="2">C19</strain>
    </source>
</reference>
<dbReference type="OrthoDB" id="7173445at2"/>
<dbReference type="EMBL" id="GL883078">
    <property type="protein sequence ID" value="EGF90890.1"/>
    <property type="molecule type" value="Genomic_DNA"/>
</dbReference>